<comment type="similarity">
    <text evidence="1">Belongs to the nitrile hydratase subunit alpha family.</text>
</comment>
<feature type="binding site" evidence="6">
    <location>
        <position position="118"/>
    </location>
    <ligand>
        <name>Fe(3+)</name>
        <dbReference type="ChEBI" id="CHEBI:29034"/>
    </ligand>
</feature>
<dbReference type="InterPro" id="IPR023900">
    <property type="entry name" value="CN_Hdrtase_asu/SCN_Hdrlase_gsu"/>
</dbReference>
<keyword evidence="9" id="KW-1185">Reference proteome</keyword>
<keyword evidence="6" id="KW-0408">Iron</keyword>
<feature type="binding site" evidence="6">
    <location>
        <position position="121"/>
    </location>
    <ligand>
        <name>Fe(3+)</name>
        <dbReference type="ChEBI" id="CHEBI:29034"/>
    </ligand>
</feature>
<feature type="binding site" evidence="6">
    <location>
        <position position="122"/>
    </location>
    <ligand>
        <name>Fe(3+)</name>
        <dbReference type="ChEBI" id="CHEBI:29034"/>
    </ligand>
</feature>
<evidence type="ECO:0000256" key="3">
    <source>
        <dbReference type="ARBA" id="ARBA00022723"/>
    </source>
</evidence>
<dbReference type="InterPro" id="IPR036648">
    <property type="entry name" value="CN_Hdrase_a/SCN_Hdrase_g_sf"/>
</dbReference>
<dbReference type="EC" id="4.2.1.84" evidence="2"/>
<evidence type="ECO:0000256" key="6">
    <source>
        <dbReference type="PIRSR" id="PIRSR001426-1"/>
    </source>
</evidence>
<dbReference type="Proteomes" id="UP000183974">
    <property type="component" value="Unassembled WGS sequence"/>
</dbReference>
<evidence type="ECO:0000256" key="4">
    <source>
        <dbReference type="ARBA" id="ARBA00023239"/>
    </source>
</evidence>
<protein>
    <recommendedName>
        <fullName evidence="2">nitrile hydratase</fullName>
        <ecNumber evidence="2">4.2.1.84</ecNumber>
    </recommendedName>
</protein>
<dbReference type="InterPro" id="IPR018141">
    <property type="entry name" value="Nitrile_hydratase_asu"/>
</dbReference>
<gene>
    <name evidence="8" type="ORF">SAMN05444398_10788</name>
</gene>
<dbReference type="GO" id="GO:0018822">
    <property type="term" value="F:nitrile hydratase activity"/>
    <property type="evidence" value="ECO:0007669"/>
    <property type="project" value="UniProtKB-EC"/>
</dbReference>
<evidence type="ECO:0000313" key="9">
    <source>
        <dbReference type="Proteomes" id="UP000183974"/>
    </source>
</evidence>
<dbReference type="GO" id="GO:0046914">
    <property type="term" value="F:transition metal ion binding"/>
    <property type="evidence" value="ECO:0007669"/>
    <property type="project" value="InterPro"/>
</dbReference>
<keyword evidence="4" id="KW-0456">Lyase</keyword>
<evidence type="ECO:0000259" key="7">
    <source>
        <dbReference type="Pfam" id="PF02979"/>
    </source>
</evidence>
<evidence type="ECO:0000256" key="5">
    <source>
        <dbReference type="ARBA" id="ARBA00044877"/>
    </source>
</evidence>
<dbReference type="RefSeq" id="WP_073035208.1">
    <property type="nucleotide sequence ID" value="NZ_BMLR01000007.1"/>
</dbReference>
<proteinExistence type="inferred from homology"/>
<dbReference type="SUPFAM" id="SSF56209">
    <property type="entry name" value="Nitrile hydratase alpha chain"/>
    <property type="match status" value="1"/>
</dbReference>
<feature type="binding site" evidence="6">
    <location>
        <position position="123"/>
    </location>
    <ligand>
        <name>Fe(3+)</name>
        <dbReference type="ChEBI" id="CHEBI:29034"/>
    </ligand>
</feature>
<accession>A0A1M7EIP4</accession>
<organism evidence="8 9">
    <name type="scientific">Roseovarius pacificus</name>
    <dbReference type="NCBI Taxonomy" id="337701"/>
    <lineage>
        <taxon>Bacteria</taxon>
        <taxon>Pseudomonadati</taxon>
        <taxon>Pseudomonadota</taxon>
        <taxon>Alphaproteobacteria</taxon>
        <taxon>Rhodobacterales</taxon>
        <taxon>Roseobacteraceae</taxon>
        <taxon>Roseovarius</taxon>
    </lineage>
</organism>
<evidence type="ECO:0000256" key="2">
    <source>
        <dbReference type="ARBA" id="ARBA00013079"/>
    </source>
</evidence>
<dbReference type="EMBL" id="FRBR01000007">
    <property type="protein sequence ID" value="SHL91558.1"/>
    <property type="molecule type" value="Genomic_DNA"/>
</dbReference>
<feature type="domain" description="Nitrile hydratase alpha/Thiocyanate hydrolase gamma" evidence="7">
    <location>
        <begin position="30"/>
        <end position="207"/>
    </location>
</feature>
<evidence type="ECO:0000256" key="1">
    <source>
        <dbReference type="ARBA" id="ARBA00009363"/>
    </source>
</evidence>
<keyword evidence="3 6" id="KW-0479">Metal-binding</keyword>
<dbReference type="Pfam" id="PF02979">
    <property type="entry name" value="NHase_alpha"/>
    <property type="match status" value="1"/>
</dbReference>
<dbReference type="OrthoDB" id="528553at2"/>
<name>A0A1M7EIP4_9RHOB</name>
<dbReference type="AlphaFoldDB" id="A0A1M7EIP4"/>
<dbReference type="PIRSF" id="PIRSF001426">
    <property type="entry name" value="NHase_alpha"/>
    <property type="match status" value="1"/>
</dbReference>
<sequence>MPHDHHDHTGLSPSGHPYRADNDAPLTYWQRMEIAVRELMIEKGHLSAAEVAAQIDAMDARSPANGAAVVARAWSDPAFKARLLENASDACREMGFDIGTLHLIAVENTPETHNMIVCTLCSCYPRNLLGLPPDWYKTREYRSRAVREPRAVLREFGVDLPPATTIRVHDSTADMRYIVLPARPAGTGQMDEDALAALVTRDSMIGTGLPRTP</sequence>
<reference evidence="8 9" key="1">
    <citation type="submission" date="2016-11" db="EMBL/GenBank/DDBJ databases">
        <authorList>
            <person name="Jaros S."/>
            <person name="Januszkiewicz K."/>
            <person name="Wedrychowicz H."/>
        </authorList>
    </citation>
    <scope>NUCLEOTIDE SEQUENCE [LARGE SCALE GENOMIC DNA]</scope>
    <source>
        <strain evidence="8 9">DSM 29589</strain>
    </source>
</reference>
<comment type="catalytic activity">
    <reaction evidence="5">
        <text>an aliphatic primary amide = an aliphatic nitrile + H2O</text>
        <dbReference type="Rhea" id="RHEA:12673"/>
        <dbReference type="ChEBI" id="CHEBI:15377"/>
        <dbReference type="ChEBI" id="CHEBI:65285"/>
        <dbReference type="ChEBI" id="CHEBI:80291"/>
        <dbReference type="EC" id="4.2.1.84"/>
    </reaction>
</comment>
<evidence type="ECO:0000313" key="8">
    <source>
        <dbReference type="EMBL" id="SHL91558.1"/>
    </source>
</evidence>
<dbReference type="Gene3D" id="3.90.330.10">
    <property type="entry name" value="Nitrile hydratase alpha /Thiocyanate hydrolase gamma"/>
    <property type="match status" value="1"/>
</dbReference>
<dbReference type="InterPro" id="IPR004232">
    <property type="entry name" value="CN_Hdrtase_a/SCN_Hdrlase_g"/>
</dbReference>
<dbReference type="STRING" id="337701.SAMN05444398_10788"/>
<dbReference type="NCBIfam" id="TIGR01323">
    <property type="entry name" value="nitrile_alph"/>
    <property type="match status" value="1"/>
</dbReference>